<dbReference type="Proteomes" id="UP000729402">
    <property type="component" value="Unassembled WGS sequence"/>
</dbReference>
<dbReference type="EMBL" id="JAAALK010001468">
    <property type="protein sequence ID" value="KAG8042852.1"/>
    <property type="molecule type" value="Genomic_DNA"/>
</dbReference>
<comment type="caution">
    <text evidence="2">The sequence shown here is derived from an EMBL/GenBank/DDBJ whole genome shotgun (WGS) entry which is preliminary data.</text>
</comment>
<name>A0A8J5R634_ZIZPA</name>
<accession>A0A8J5R634</accession>
<reference evidence="2" key="2">
    <citation type="submission" date="2021-02" db="EMBL/GenBank/DDBJ databases">
        <authorList>
            <person name="Kimball J.A."/>
            <person name="Haas M.W."/>
            <person name="Macchietto M."/>
            <person name="Kono T."/>
            <person name="Duquette J."/>
            <person name="Shao M."/>
        </authorList>
    </citation>
    <scope>NUCLEOTIDE SEQUENCE</scope>
    <source>
        <tissue evidence="2">Fresh leaf tissue</tissue>
    </source>
</reference>
<reference evidence="2" key="1">
    <citation type="journal article" date="2021" name="bioRxiv">
        <title>Whole Genome Assembly and Annotation of Northern Wild Rice, Zizania palustris L., Supports a Whole Genome Duplication in the Zizania Genus.</title>
        <authorList>
            <person name="Haas M."/>
            <person name="Kono T."/>
            <person name="Macchietto M."/>
            <person name="Millas R."/>
            <person name="McGilp L."/>
            <person name="Shao M."/>
            <person name="Duquette J."/>
            <person name="Hirsch C.N."/>
            <person name="Kimball J."/>
        </authorList>
    </citation>
    <scope>NUCLEOTIDE SEQUENCE</scope>
    <source>
        <tissue evidence="2">Fresh leaf tissue</tissue>
    </source>
</reference>
<evidence type="ECO:0000313" key="2">
    <source>
        <dbReference type="EMBL" id="KAG8042852.1"/>
    </source>
</evidence>
<keyword evidence="3" id="KW-1185">Reference proteome</keyword>
<gene>
    <name evidence="2" type="ORF">GUJ93_ZPchr0083g33701</name>
</gene>
<protein>
    <submittedName>
        <fullName evidence="2">Uncharacterized protein</fullName>
    </submittedName>
</protein>
<evidence type="ECO:0000256" key="1">
    <source>
        <dbReference type="SAM" id="MobiDB-lite"/>
    </source>
</evidence>
<feature type="region of interest" description="Disordered" evidence="1">
    <location>
        <begin position="1"/>
        <end position="22"/>
    </location>
</feature>
<dbReference type="AlphaFoldDB" id="A0A8J5R634"/>
<evidence type="ECO:0000313" key="3">
    <source>
        <dbReference type="Proteomes" id="UP000729402"/>
    </source>
</evidence>
<organism evidence="2 3">
    <name type="scientific">Zizania palustris</name>
    <name type="common">Northern wild rice</name>
    <dbReference type="NCBI Taxonomy" id="103762"/>
    <lineage>
        <taxon>Eukaryota</taxon>
        <taxon>Viridiplantae</taxon>
        <taxon>Streptophyta</taxon>
        <taxon>Embryophyta</taxon>
        <taxon>Tracheophyta</taxon>
        <taxon>Spermatophyta</taxon>
        <taxon>Magnoliopsida</taxon>
        <taxon>Liliopsida</taxon>
        <taxon>Poales</taxon>
        <taxon>Poaceae</taxon>
        <taxon>BOP clade</taxon>
        <taxon>Oryzoideae</taxon>
        <taxon>Oryzeae</taxon>
        <taxon>Zizaniinae</taxon>
        <taxon>Zizania</taxon>
    </lineage>
</organism>
<sequence>MLPLVPVEPVPDPNIDDQSRGIDNVNAGRAVQTAWKRWKNPARTMKNVVPTVALRQSARIKHDGVPISEKAKHRADLKNDISVEELLEESGPRKKNSKP</sequence>
<proteinExistence type="predicted"/>
<feature type="compositionally biased region" description="Pro residues" evidence="1">
    <location>
        <begin position="1"/>
        <end position="12"/>
    </location>
</feature>